<organism evidence="4 5">
    <name type="scientific">Dreissena polymorpha</name>
    <name type="common">Zebra mussel</name>
    <name type="synonym">Mytilus polymorpha</name>
    <dbReference type="NCBI Taxonomy" id="45954"/>
    <lineage>
        <taxon>Eukaryota</taxon>
        <taxon>Metazoa</taxon>
        <taxon>Spiralia</taxon>
        <taxon>Lophotrochozoa</taxon>
        <taxon>Mollusca</taxon>
        <taxon>Bivalvia</taxon>
        <taxon>Autobranchia</taxon>
        <taxon>Heteroconchia</taxon>
        <taxon>Euheterodonta</taxon>
        <taxon>Imparidentia</taxon>
        <taxon>Neoheterodontei</taxon>
        <taxon>Myida</taxon>
        <taxon>Dreissenoidea</taxon>
        <taxon>Dreissenidae</taxon>
        <taxon>Dreissena</taxon>
    </lineage>
</organism>
<dbReference type="OrthoDB" id="9995375at2759"/>
<dbReference type="InterPro" id="IPR004087">
    <property type="entry name" value="KH_dom"/>
</dbReference>
<dbReference type="InterPro" id="IPR002999">
    <property type="entry name" value="Tudor"/>
</dbReference>
<reference evidence="4" key="2">
    <citation type="submission" date="2020-11" db="EMBL/GenBank/DDBJ databases">
        <authorList>
            <person name="McCartney M.A."/>
            <person name="Auch B."/>
            <person name="Kono T."/>
            <person name="Mallez S."/>
            <person name="Becker A."/>
            <person name="Gohl D.M."/>
            <person name="Silverstein K.A.T."/>
            <person name="Koren S."/>
            <person name="Bechman K.B."/>
            <person name="Herman A."/>
            <person name="Abrahante J.E."/>
            <person name="Garbe J."/>
        </authorList>
    </citation>
    <scope>NUCLEOTIDE SEQUENCE</scope>
    <source>
        <strain evidence="4">Duluth1</strain>
        <tissue evidence="4">Whole animal</tissue>
    </source>
</reference>
<dbReference type="PANTHER" id="PTHR22948:SF29">
    <property type="entry name" value="FI02030P-RELATED"/>
    <property type="match status" value="1"/>
</dbReference>
<feature type="region of interest" description="Disordered" evidence="2">
    <location>
        <begin position="211"/>
        <end position="264"/>
    </location>
</feature>
<evidence type="ECO:0000313" key="4">
    <source>
        <dbReference type="EMBL" id="KAH3753334.1"/>
    </source>
</evidence>
<dbReference type="PROSITE" id="PS50304">
    <property type="entry name" value="TUDOR"/>
    <property type="match status" value="1"/>
</dbReference>
<proteinExistence type="predicted"/>
<accession>A0A9D4DT15</accession>
<name>A0A9D4DT15_DREPO</name>
<evidence type="ECO:0000259" key="3">
    <source>
        <dbReference type="PROSITE" id="PS50304"/>
    </source>
</evidence>
<keyword evidence="1" id="KW-0694">RNA-binding</keyword>
<dbReference type="SMART" id="SM00322">
    <property type="entry name" value="KH"/>
    <property type="match status" value="2"/>
</dbReference>
<dbReference type="InterPro" id="IPR004088">
    <property type="entry name" value="KH_dom_type_1"/>
</dbReference>
<dbReference type="InterPro" id="IPR035437">
    <property type="entry name" value="SNase_OB-fold_sf"/>
</dbReference>
<evidence type="ECO:0000313" key="5">
    <source>
        <dbReference type="Proteomes" id="UP000828390"/>
    </source>
</evidence>
<evidence type="ECO:0000256" key="2">
    <source>
        <dbReference type="SAM" id="MobiDB-lite"/>
    </source>
</evidence>
<dbReference type="GO" id="GO:0043186">
    <property type="term" value="C:P granule"/>
    <property type="evidence" value="ECO:0007669"/>
    <property type="project" value="TreeGrafter"/>
</dbReference>
<dbReference type="GO" id="GO:0034587">
    <property type="term" value="P:piRNA processing"/>
    <property type="evidence" value="ECO:0007669"/>
    <property type="project" value="TreeGrafter"/>
</dbReference>
<dbReference type="EMBL" id="JAIWYP010000010">
    <property type="protein sequence ID" value="KAH3753334.1"/>
    <property type="molecule type" value="Genomic_DNA"/>
</dbReference>
<dbReference type="Proteomes" id="UP000828390">
    <property type="component" value="Unassembled WGS sequence"/>
</dbReference>
<dbReference type="Gene3D" id="2.40.50.90">
    <property type="match status" value="1"/>
</dbReference>
<sequence>MLSFEVSPKGRWILLGVAAPTTALLLYWLLKTSNEEEDYTEQKKASKAATSRQTVIEVAIPRKLVGTVIGRQGATIKELQEKSGARMNFKDNPQGEDADRTLIIRGSAENAQRAECLVREILADVPVLVEEVIMVPQYSLGRLIGKGGEVVRQMQRSSSCKIYIERTTGPNKDQPRKVTLTGTTEQIVIAKALIQEQLYEEEQFRARTAVSAANKEPRIQRQPNKHGVSKVQGNAGNTNTKSSTMNGATSPDVSESQCSRESVRTMSLPKGPEYLEVYVSAIAHPGAFWVQLIGSTAVKLDQLSESMTRFYETTGKDLTLPSVKKGDLVAAPFENDNTWYRARVMDVQVSELDVFYVDYGDSAYLDASKVKPLSAEYLELPLQAIECRLHGVEPTPGGWSDATFERFEQLTYCAKWKVIMAQLIAYEKDIASLVLYDTNKEQDVNINDELVKCGLALASGSNGNPGDTK</sequence>
<feature type="domain" description="Tudor" evidence="3">
    <location>
        <begin position="322"/>
        <end position="380"/>
    </location>
</feature>
<dbReference type="PANTHER" id="PTHR22948">
    <property type="entry name" value="TUDOR DOMAIN CONTAINING PROTEIN"/>
    <property type="match status" value="1"/>
</dbReference>
<dbReference type="GO" id="GO:0007283">
    <property type="term" value="P:spermatogenesis"/>
    <property type="evidence" value="ECO:0007669"/>
    <property type="project" value="TreeGrafter"/>
</dbReference>
<feature type="compositionally biased region" description="Polar residues" evidence="2">
    <location>
        <begin position="231"/>
        <end position="260"/>
    </location>
</feature>
<dbReference type="SUPFAM" id="SSF63748">
    <property type="entry name" value="Tudor/PWWP/MBT"/>
    <property type="match status" value="1"/>
</dbReference>
<dbReference type="GO" id="GO:0003723">
    <property type="term" value="F:RNA binding"/>
    <property type="evidence" value="ECO:0007669"/>
    <property type="project" value="UniProtKB-UniRule"/>
</dbReference>
<dbReference type="FunFam" id="2.30.30.140:FF:000018">
    <property type="entry name" value="Serine/threonine-protein kinase 31"/>
    <property type="match status" value="1"/>
</dbReference>
<dbReference type="InterPro" id="IPR036612">
    <property type="entry name" value="KH_dom_type_1_sf"/>
</dbReference>
<gene>
    <name evidence="4" type="ORF">DPMN_187969</name>
</gene>
<dbReference type="GO" id="GO:0005739">
    <property type="term" value="C:mitochondrion"/>
    <property type="evidence" value="ECO:0007669"/>
    <property type="project" value="UniProtKB-ARBA"/>
</dbReference>
<comment type="caution">
    <text evidence="4">The sequence shown here is derived from an EMBL/GenBank/DDBJ whole genome shotgun (WGS) entry which is preliminary data.</text>
</comment>
<dbReference type="GO" id="GO:0030719">
    <property type="term" value="P:P granule organization"/>
    <property type="evidence" value="ECO:0007669"/>
    <property type="project" value="TreeGrafter"/>
</dbReference>
<protein>
    <recommendedName>
        <fullName evidence="3">Tudor domain-containing protein</fullName>
    </recommendedName>
</protein>
<dbReference type="Pfam" id="PF00013">
    <property type="entry name" value="KH_1"/>
    <property type="match status" value="2"/>
</dbReference>
<keyword evidence="5" id="KW-1185">Reference proteome</keyword>
<dbReference type="SMART" id="SM00333">
    <property type="entry name" value="TUDOR"/>
    <property type="match status" value="1"/>
</dbReference>
<evidence type="ECO:0000256" key="1">
    <source>
        <dbReference type="PROSITE-ProRule" id="PRU00117"/>
    </source>
</evidence>
<dbReference type="Gene3D" id="3.30.1370.10">
    <property type="entry name" value="K Homology domain, type 1"/>
    <property type="match status" value="2"/>
</dbReference>
<dbReference type="SUPFAM" id="SSF54791">
    <property type="entry name" value="Eukaryotic type KH-domain (KH-domain type I)"/>
    <property type="match status" value="2"/>
</dbReference>
<dbReference type="Pfam" id="PF00567">
    <property type="entry name" value="TUDOR"/>
    <property type="match status" value="1"/>
</dbReference>
<dbReference type="InterPro" id="IPR050621">
    <property type="entry name" value="Tudor_domain_containing"/>
</dbReference>
<dbReference type="AlphaFoldDB" id="A0A9D4DT15"/>
<reference evidence="4" key="1">
    <citation type="journal article" date="2019" name="bioRxiv">
        <title>The Genome of the Zebra Mussel, Dreissena polymorpha: A Resource for Invasive Species Research.</title>
        <authorList>
            <person name="McCartney M.A."/>
            <person name="Auch B."/>
            <person name="Kono T."/>
            <person name="Mallez S."/>
            <person name="Zhang Y."/>
            <person name="Obille A."/>
            <person name="Becker A."/>
            <person name="Abrahante J.E."/>
            <person name="Garbe J."/>
            <person name="Badalamenti J.P."/>
            <person name="Herman A."/>
            <person name="Mangelson H."/>
            <person name="Liachko I."/>
            <person name="Sullivan S."/>
            <person name="Sone E.D."/>
            <person name="Koren S."/>
            <person name="Silverstein K.A.T."/>
            <person name="Beckman K.B."/>
            <person name="Gohl D.M."/>
        </authorList>
    </citation>
    <scope>NUCLEOTIDE SEQUENCE</scope>
    <source>
        <strain evidence="4">Duluth1</strain>
        <tissue evidence="4">Whole animal</tissue>
    </source>
</reference>
<dbReference type="Gene3D" id="2.30.30.140">
    <property type="match status" value="1"/>
</dbReference>
<dbReference type="PROSITE" id="PS50084">
    <property type="entry name" value="KH_TYPE_1"/>
    <property type="match status" value="2"/>
</dbReference>